<dbReference type="RefSeq" id="WP_012859531.1">
    <property type="nucleotide sequence ID" value="NC_013517.1"/>
</dbReference>
<reference evidence="1 2" key="2">
    <citation type="journal article" date="2010" name="Stand. Genomic Sci.">
        <title>Complete genome sequence of Sebaldella termitidis type strain (NCTC 11300).</title>
        <authorList>
            <person name="Harmon-Smith M."/>
            <person name="Celia L."/>
            <person name="Chertkov O."/>
            <person name="Lapidus A."/>
            <person name="Copeland A."/>
            <person name="Glavina Del Rio T."/>
            <person name="Nolan M."/>
            <person name="Lucas S."/>
            <person name="Tice H."/>
            <person name="Cheng J.F."/>
            <person name="Han C."/>
            <person name="Detter J.C."/>
            <person name="Bruce D."/>
            <person name="Goodwin L."/>
            <person name="Pitluck S."/>
            <person name="Pati A."/>
            <person name="Liolios K."/>
            <person name="Ivanova N."/>
            <person name="Mavromatis K."/>
            <person name="Mikhailova N."/>
            <person name="Chen A."/>
            <person name="Palaniappan K."/>
            <person name="Land M."/>
            <person name="Hauser L."/>
            <person name="Chang Y.J."/>
            <person name="Jeffries C.D."/>
            <person name="Brettin T."/>
            <person name="Goker M."/>
            <person name="Beck B."/>
            <person name="Bristow J."/>
            <person name="Eisen J.A."/>
            <person name="Markowitz V."/>
            <person name="Hugenholtz P."/>
            <person name="Kyrpides N.C."/>
            <person name="Klenk H.P."/>
            <person name="Chen F."/>
        </authorList>
    </citation>
    <scope>NUCLEOTIDE SEQUENCE [LARGE SCALE GENOMIC DNA]</scope>
    <source>
        <strain evidence="2">ATCC 33386 / NCTC 11300</strain>
    </source>
</reference>
<dbReference type="EMBL" id="CP001739">
    <property type="protein sequence ID" value="ACZ06931.1"/>
    <property type="molecule type" value="Genomic_DNA"/>
</dbReference>
<accession>D1AIW9</accession>
<reference evidence="2" key="1">
    <citation type="submission" date="2009-09" db="EMBL/GenBank/DDBJ databases">
        <title>The complete chromosome of Sebaldella termitidis ATCC 33386.</title>
        <authorList>
            <consortium name="US DOE Joint Genome Institute (JGI-PGF)"/>
            <person name="Lucas S."/>
            <person name="Copeland A."/>
            <person name="Lapidus A."/>
            <person name="Glavina del Rio T."/>
            <person name="Dalin E."/>
            <person name="Tice H."/>
            <person name="Bruce D."/>
            <person name="Goodwin L."/>
            <person name="Pitluck S."/>
            <person name="Kyrpides N."/>
            <person name="Mavromatis K."/>
            <person name="Ivanova N."/>
            <person name="Mikhailova N."/>
            <person name="Sims D."/>
            <person name="Meincke L."/>
            <person name="Brettin T."/>
            <person name="Detter J.C."/>
            <person name="Han C."/>
            <person name="Larimer F."/>
            <person name="Land M."/>
            <person name="Hauser L."/>
            <person name="Markowitz V."/>
            <person name="Cheng J.F."/>
            <person name="Hugenholtz P."/>
            <person name="Woyke T."/>
            <person name="Wu D."/>
            <person name="Eisen J.A."/>
        </authorList>
    </citation>
    <scope>NUCLEOTIDE SEQUENCE [LARGE SCALE GENOMIC DNA]</scope>
    <source>
        <strain evidence="2">ATCC 33386 / NCTC 11300</strain>
    </source>
</reference>
<proteinExistence type="predicted"/>
<sequence length="214" mass="23585">MKKFLLAVIFVFGFAVSFSIDITLPNKDVKIVKEVLLYKGSPFTGNIIMNTEDQKDGYIGGISLKNGHLDGLSELKNDRQGQHMRFTVVGGKFDGELIMNDPSQNTYIMLDINKGAIVKYLADIQGVYKYDLNFVNNLANGSMEAQGQIFTFKNGIAKGPQGQELKLTLNPATGDLEMEAFVNGKAAGKQTIPNVLTPQYLESFLFQSITDTNN</sequence>
<dbReference type="Proteomes" id="UP000000845">
    <property type="component" value="Chromosome"/>
</dbReference>
<evidence type="ECO:0000313" key="1">
    <source>
        <dbReference type="EMBL" id="ACZ06931.1"/>
    </source>
</evidence>
<organism evidence="1 2">
    <name type="scientific">Sebaldella termitidis (strain ATCC 33386 / NCTC 11300)</name>
    <dbReference type="NCBI Taxonomy" id="526218"/>
    <lineage>
        <taxon>Bacteria</taxon>
        <taxon>Fusobacteriati</taxon>
        <taxon>Fusobacteriota</taxon>
        <taxon>Fusobacteriia</taxon>
        <taxon>Fusobacteriales</taxon>
        <taxon>Leptotrichiaceae</taxon>
        <taxon>Sebaldella</taxon>
    </lineage>
</organism>
<keyword evidence="2" id="KW-1185">Reference proteome</keyword>
<evidence type="ECO:0000313" key="2">
    <source>
        <dbReference type="Proteomes" id="UP000000845"/>
    </source>
</evidence>
<dbReference type="KEGG" id="str:Sterm_0043"/>
<protein>
    <submittedName>
        <fullName evidence="1">Uncharacterized protein</fullName>
    </submittedName>
</protein>
<dbReference type="HOGENOM" id="CLU_103342_0_0_0"/>
<dbReference type="AlphaFoldDB" id="D1AIW9"/>
<dbReference type="STRING" id="526218.Sterm_0043"/>
<name>D1AIW9_SEBTE</name>
<gene>
    <name evidence="1" type="ordered locus">Sterm_0043</name>
</gene>